<evidence type="ECO:0000256" key="1">
    <source>
        <dbReference type="ARBA" id="ARBA00007072"/>
    </source>
</evidence>
<dbReference type="PANTHER" id="PTHR22298">
    <property type="entry name" value="ENDO-1,4-BETA-GLUCANASE"/>
    <property type="match status" value="1"/>
</dbReference>
<dbReference type="Gene3D" id="2.60.40.10">
    <property type="entry name" value="Immunoglobulins"/>
    <property type="match status" value="1"/>
</dbReference>
<comment type="similarity">
    <text evidence="1">Belongs to the glycosyl hydrolase 9 (cellulase E) family.</text>
</comment>
<protein>
    <submittedName>
        <fullName evidence="9">Glycoside hydrolase family 9 protein</fullName>
    </submittedName>
</protein>
<comment type="caution">
    <text evidence="9">The sequence shown here is derived from an EMBL/GenBank/DDBJ whole genome shotgun (WGS) entry which is preliminary data.</text>
</comment>
<proteinExistence type="inferred from homology"/>
<dbReference type="GO" id="GO:0008810">
    <property type="term" value="F:cellulase activity"/>
    <property type="evidence" value="ECO:0007669"/>
    <property type="project" value="InterPro"/>
</dbReference>
<keyword evidence="4" id="KW-0326">Glycosidase</keyword>
<dbReference type="NCBIfam" id="TIGR04183">
    <property type="entry name" value="Por_Secre_tail"/>
    <property type="match status" value="1"/>
</dbReference>
<evidence type="ECO:0000313" key="10">
    <source>
        <dbReference type="Proteomes" id="UP000603640"/>
    </source>
</evidence>
<keyword evidence="10" id="KW-1185">Reference proteome</keyword>
<evidence type="ECO:0000256" key="3">
    <source>
        <dbReference type="ARBA" id="ARBA00023277"/>
    </source>
</evidence>
<evidence type="ECO:0000259" key="7">
    <source>
        <dbReference type="Pfam" id="PF02927"/>
    </source>
</evidence>
<dbReference type="AlphaFoldDB" id="A0A923SHE4"/>
<dbReference type="InterPro" id="IPR014756">
    <property type="entry name" value="Ig_E-set"/>
</dbReference>
<feature type="domain" description="Secretion system C-terminal sorting" evidence="8">
    <location>
        <begin position="722"/>
        <end position="779"/>
    </location>
</feature>
<evidence type="ECO:0000313" key="9">
    <source>
        <dbReference type="EMBL" id="MBC5991462.1"/>
    </source>
</evidence>
<sequence length="790" mass="87412">MAMHCAQAQLIKPIKIDQFGYPSLAKKVAVISSPVTGYNAGDSYTPSSTLEVRRSSDNVTVFSGEPVAWNSGVEHTQSGDMVWWLDFSALIAPGAYYIYDPVSAERSYTFVIENCVYNDLLKQSMRTFYYQRCGVAKATPYAGTKWADAATCHLSANQDLNCRAIATPTDATTAKDLSGGWHDAGDYNKYINFASETLHHLLSAYEEKPNVWGDNYELPESYNGVPDILDEVKWELDWFLKMQQADGSVLHKLSVDNFQTASPPSNDKAARYYGAASTSATLATALVLAHAAIIYKKFDIKHSDGTPYHTTLLTAAEKAWVWASENPAVVFSNTGYKSATNELNDYQRLATKVSAAGYLFAATNNTAYQTFFDSNYTSVHLVAWPSAYPFEPMYQDALLYYANLSNATSTVASNIRSKYANSVKGESANNLPSYINNVDAYRAYLKDGDYGWGSNRTKAHQALLYTNMLVYGFDAANAENYSNAALGYVNYLHGVNPNGLAYLSNMGAFGAENSINEFYHGWFGDGTNWDNAKTSLYGPAPCFLPGGPNPDFKADASYSGPTLSPPLYQPIQKSYKDWNTSWPENSWFITESSIHNQSAYTRLLSHFVEQDACSAPMSVNLLYFKAQPQKEGIKLEWKAIADEATVFKIERSEDGQFFETIAAQDGLPTGNAKVYSTWDTTPKPSHNFYRISYVTGLNTMTYSNVITIDLSGINSKTDFEVSPNPAENSIRLHTFADVKEVRITNLMGKVVYQNTFTKEVNVSSLSAGLYVVQLVSQNGAPLASRKFLKK</sequence>
<organism evidence="9 10">
    <name type="scientific">Pontibacter cellulosilyticus</name>
    <dbReference type="NCBI Taxonomy" id="1720253"/>
    <lineage>
        <taxon>Bacteria</taxon>
        <taxon>Pseudomonadati</taxon>
        <taxon>Bacteroidota</taxon>
        <taxon>Cytophagia</taxon>
        <taxon>Cytophagales</taxon>
        <taxon>Hymenobacteraceae</taxon>
        <taxon>Pontibacter</taxon>
    </lineage>
</organism>
<evidence type="ECO:0000256" key="5">
    <source>
        <dbReference type="ARBA" id="ARBA00023326"/>
    </source>
</evidence>
<gene>
    <name evidence="9" type="ORF">H8S84_01275</name>
</gene>
<dbReference type="Pfam" id="PF00759">
    <property type="entry name" value="Glyco_hydro_9"/>
    <property type="match status" value="1"/>
</dbReference>
<evidence type="ECO:0000259" key="6">
    <source>
        <dbReference type="Pfam" id="PF00759"/>
    </source>
</evidence>
<dbReference type="InterPro" id="IPR013783">
    <property type="entry name" value="Ig-like_fold"/>
</dbReference>
<dbReference type="SUPFAM" id="SSF48208">
    <property type="entry name" value="Six-hairpin glycosidases"/>
    <property type="match status" value="1"/>
</dbReference>
<dbReference type="InterPro" id="IPR008928">
    <property type="entry name" value="6-hairpin_glycosidase_sf"/>
</dbReference>
<keyword evidence="2 9" id="KW-0378">Hydrolase</keyword>
<dbReference type="Pfam" id="PF02927">
    <property type="entry name" value="CelD_N"/>
    <property type="match status" value="1"/>
</dbReference>
<accession>A0A923SHE4</accession>
<dbReference type="Pfam" id="PF18962">
    <property type="entry name" value="Por_Secre_tail"/>
    <property type="match status" value="1"/>
</dbReference>
<dbReference type="CDD" id="cd02850">
    <property type="entry name" value="E_set_Cellulase_N"/>
    <property type="match status" value="1"/>
</dbReference>
<reference evidence="9" key="1">
    <citation type="submission" date="2020-08" db="EMBL/GenBank/DDBJ databases">
        <title>Pontibacter sp. SD6 16S ribosomal RNA gene Genome sequencing and assembly.</title>
        <authorList>
            <person name="Kang M."/>
        </authorList>
    </citation>
    <scope>NUCLEOTIDE SEQUENCE</scope>
    <source>
        <strain evidence="9">SD6</strain>
    </source>
</reference>
<dbReference type="RefSeq" id="WP_187065466.1">
    <property type="nucleotide sequence ID" value="NZ_JACRVF010000001.1"/>
</dbReference>
<keyword evidence="3" id="KW-0119">Carbohydrate metabolism</keyword>
<dbReference type="SUPFAM" id="SSF81296">
    <property type="entry name" value="E set domains"/>
    <property type="match status" value="1"/>
</dbReference>
<dbReference type="InterPro" id="IPR001701">
    <property type="entry name" value="Glyco_hydro_9"/>
</dbReference>
<dbReference type="EMBL" id="JACRVF010000001">
    <property type="protein sequence ID" value="MBC5991462.1"/>
    <property type="molecule type" value="Genomic_DNA"/>
</dbReference>
<evidence type="ECO:0000256" key="4">
    <source>
        <dbReference type="ARBA" id="ARBA00023295"/>
    </source>
</evidence>
<evidence type="ECO:0000259" key="8">
    <source>
        <dbReference type="Pfam" id="PF18962"/>
    </source>
</evidence>
<dbReference type="Proteomes" id="UP000603640">
    <property type="component" value="Unassembled WGS sequence"/>
</dbReference>
<dbReference type="InterPro" id="IPR004197">
    <property type="entry name" value="Cellulase_Ig-like"/>
</dbReference>
<keyword evidence="5" id="KW-0624">Polysaccharide degradation</keyword>
<name>A0A923SHE4_9BACT</name>
<dbReference type="InterPro" id="IPR012341">
    <property type="entry name" value="6hp_glycosidase-like_sf"/>
</dbReference>
<evidence type="ECO:0000256" key="2">
    <source>
        <dbReference type="ARBA" id="ARBA00022801"/>
    </source>
</evidence>
<feature type="domain" description="Glycoside hydrolase family 9" evidence="6">
    <location>
        <begin position="117"/>
        <end position="586"/>
    </location>
</feature>
<dbReference type="InterPro" id="IPR026444">
    <property type="entry name" value="Secre_tail"/>
</dbReference>
<dbReference type="GO" id="GO:0000272">
    <property type="term" value="P:polysaccharide catabolic process"/>
    <property type="evidence" value="ECO:0007669"/>
    <property type="project" value="UniProtKB-KW"/>
</dbReference>
<feature type="domain" description="Cellulase Ig-like" evidence="7">
    <location>
        <begin position="13"/>
        <end position="98"/>
    </location>
</feature>
<dbReference type="Gene3D" id="1.50.10.10">
    <property type="match status" value="1"/>
</dbReference>